<dbReference type="OrthoDB" id="2679007at2759"/>
<keyword evidence="3" id="KW-1185">Reference proteome</keyword>
<dbReference type="HOGENOM" id="CLU_1631064_0_0_1"/>
<gene>
    <name evidence="2" type="ORF">PAXRUDRAFT_156170</name>
</gene>
<organism evidence="2 3">
    <name type="scientific">Paxillus rubicundulus Ve08.2h10</name>
    <dbReference type="NCBI Taxonomy" id="930991"/>
    <lineage>
        <taxon>Eukaryota</taxon>
        <taxon>Fungi</taxon>
        <taxon>Dikarya</taxon>
        <taxon>Basidiomycota</taxon>
        <taxon>Agaricomycotina</taxon>
        <taxon>Agaricomycetes</taxon>
        <taxon>Agaricomycetidae</taxon>
        <taxon>Boletales</taxon>
        <taxon>Paxilineae</taxon>
        <taxon>Paxillaceae</taxon>
        <taxon>Paxillus</taxon>
    </lineage>
</organism>
<dbReference type="EMBL" id="KN825804">
    <property type="protein sequence ID" value="KIK81413.1"/>
    <property type="molecule type" value="Genomic_DNA"/>
</dbReference>
<reference evidence="3" key="2">
    <citation type="submission" date="2015-01" db="EMBL/GenBank/DDBJ databases">
        <title>Evolutionary Origins and Diversification of the Mycorrhizal Mutualists.</title>
        <authorList>
            <consortium name="DOE Joint Genome Institute"/>
            <consortium name="Mycorrhizal Genomics Consortium"/>
            <person name="Kohler A."/>
            <person name="Kuo A."/>
            <person name="Nagy L.G."/>
            <person name="Floudas D."/>
            <person name="Copeland A."/>
            <person name="Barry K.W."/>
            <person name="Cichocki N."/>
            <person name="Veneault-Fourrey C."/>
            <person name="LaButti K."/>
            <person name="Lindquist E.A."/>
            <person name="Lipzen A."/>
            <person name="Lundell T."/>
            <person name="Morin E."/>
            <person name="Murat C."/>
            <person name="Riley R."/>
            <person name="Ohm R."/>
            <person name="Sun H."/>
            <person name="Tunlid A."/>
            <person name="Henrissat B."/>
            <person name="Grigoriev I.V."/>
            <person name="Hibbett D.S."/>
            <person name="Martin F."/>
        </authorList>
    </citation>
    <scope>NUCLEOTIDE SEQUENCE [LARGE SCALE GENOMIC DNA]</scope>
    <source>
        <strain evidence="3">Ve08.2h10</strain>
    </source>
</reference>
<dbReference type="AlphaFoldDB" id="A0A0D0D0E2"/>
<feature type="region of interest" description="Disordered" evidence="1">
    <location>
        <begin position="30"/>
        <end position="80"/>
    </location>
</feature>
<evidence type="ECO:0000256" key="1">
    <source>
        <dbReference type="SAM" id="MobiDB-lite"/>
    </source>
</evidence>
<sequence>MFNPPRGYPYPPAPPQVIILPPLWGTLQGPGSYPETQGGSGYLHPHVTQPAPPATAVHSSSRGPDSSHSTSPTFSNTTTHTDAMTSHSLLSIHDIPFARIPSMSTWLKLLDDHEEQGKDNIGFVRFAPVFEQEGFLHLSQLSGEFISWNELQDMLNVPCCTALLIMQYAKQDLGKLALELIRATPAS</sequence>
<reference evidence="2 3" key="1">
    <citation type="submission" date="2014-04" db="EMBL/GenBank/DDBJ databases">
        <authorList>
            <consortium name="DOE Joint Genome Institute"/>
            <person name="Kuo A."/>
            <person name="Kohler A."/>
            <person name="Jargeat P."/>
            <person name="Nagy L.G."/>
            <person name="Floudas D."/>
            <person name="Copeland A."/>
            <person name="Barry K.W."/>
            <person name="Cichocki N."/>
            <person name="Veneault-Fourrey C."/>
            <person name="LaButti K."/>
            <person name="Lindquist E.A."/>
            <person name="Lipzen A."/>
            <person name="Lundell T."/>
            <person name="Morin E."/>
            <person name="Murat C."/>
            <person name="Sun H."/>
            <person name="Tunlid A."/>
            <person name="Henrissat B."/>
            <person name="Grigoriev I.V."/>
            <person name="Hibbett D.S."/>
            <person name="Martin F."/>
            <person name="Nordberg H.P."/>
            <person name="Cantor M.N."/>
            <person name="Hua S.X."/>
        </authorList>
    </citation>
    <scope>NUCLEOTIDE SEQUENCE [LARGE SCALE GENOMIC DNA]</scope>
    <source>
        <strain evidence="2 3">Ve08.2h10</strain>
    </source>
</reference>
<dbReference type="Proteomes" id="UP000054538">
    <property type="component" value="Unassembled WGS sequence"/>
</dbReference>
<evidence type="ECO:0000313" key="2">
    <source>
        <dbReference type="EMBL" id="KIK81413.1"/>
    </source>
</evidence>
<name>A0A0D0D0E2_9AGAM</name>
<feature type="compositionally biased region" description="Low complexity" evidence="1">
    <location>
        <begin position="59"/>
        <end position="80"/>
    </location>
</feature>
<proteinExistence type="predicted"/>
<dbReference type="InParanoid" id="A0A0D0D0E2"/>
<protein>
    <submittedName>
        <fullName evidence="2">Uncharacterized protein</fullName>
    </submittedName>
</protein>
<accession>A0A0D0D0E2</accession>
<evidence type="ECO:0000313" key="3">
    <source>
        <dbReference type="Proteomes" id="UP000054538"/>
    </source>
</evidence>